<feature type="domain" description="BTB" evidence="1">
    <location>
        <begin position="53"/>
        <end position="157"/>
    </location>
</feature>
<name>A0A371D920_9APHY</name>
<accession>A0A371D920</accession>
<dbReference type="Proteomes" id="UP000256964">
    <property type="component" value="Unassembled WGS sequence"/>
</dbReference>
<dbReference type="Gene3D" id="3.30.710.10">
    <property type="entry name" value="Potassium Channel Kv1.1, Chain A"/>
    <property type="match status" value="1"/>
</dbReference>
<dbReference type="EMBL" id="KZ857408">
    <property type="protein sequence ID" value="RDX49012.1"/>
    <property type="molecule type" value="Genomic_DNA"/>
</dbReference>
<organism evidence="2 3">
    <name type="scientific">Lentinus brumalis</name>
    <dbReference type="NCBI Taxonomy" id="2498619"/>
    <lineage>
        <taxon>Eukaryota</taxon>
        <taxon>Fungi</taxon>
        <taxon>Dikarya</taxon>
        <taxon>Basidiomycota</taxon>
        <taxon>Agaricomycotina</taxon>
        <taxon>Agaricomycetes</taxon>
        <taxon>Polyporales</taxon>
        <taxon>Polyporaceae</taxon>
        <taxon>Lentinus</taxon>
    </lineage>
</organism>
<dbReference type="InterPro" id="IPR000210">
    <property type="entry name" value="BTB/POZ_dom"/>
</dbReference>
<protein>
    <recommendedName>
        <fullName evidence="1">BTB domain-containing protein</fullName>
    </recommendedName>
</protein>
<evidence type="ECO:0000313" key="2">
    <source>
        <dbReference type="EMBL" id="RDX49012.1"/>
    </source>
</evidence>
<reference evidence="2 3" key="1">
    <citation type="journal article" date="2018" name="Biotechnol. Biofuels">
        <title>Integrative visual omics of the white-rot fungus Polyporus brumalis exposes the biotechnological potential of its oxidative enzymes for delignifying raw plant biomass.</title>
        <authorList>
            <person name="Miyauchi S."/>
            <person name="Rancon A."/>
            <person name="Drula E."/>
            <person name="Hage H."/>
            <person name="Chaduli D."/>
            <person name="Favel A."/>
            <person name="Grisel S."/>
            <person name="Henrissat B."/>
            <person name="Herpoel-Gimbert I."/>
            <person name="Ruiz-Duenas F.J."/>
            <person name="Chevret D."/>
            <person name="Hainaut M."/>
            <person name="Lin J."/>
            <person name="Wang M."/>
            <person name="Pangilinan J."/>
            <person name="Lipzen A."/>
            <person name="Lesage-Meessen L."/>
            <person name="Navarro D."/>
            <person name="Riley R."/>
            <person name="Grigoriev I.V."/>
            <person name="Zhou S."/>
            <person name="Raouche S."/>
            <person name="Rosso M.N."/>
        </authorList>
    </citation>
    <scope>NUCLEOTIDE SEQUENCE [LARGE SCALE GENOMIC DNA]</scope>
    <source>
        <strain evidence="2 3">BRFM 1820</strain>
    </source>
</reference>
<proteinExistence type="predicted"/>
<evidence type="ECO:0000259" key="1">
    <source>
        <dbReference type="Pfam" id="PF00651"/>
    </source>
</evidence>
<gene>
    <name evidence="2" type="ORF">OH76DRAFT_1351425</name>
</gene>
<dbReference type="AlphaFoldDB" id="A0A371D920"/>
<keyword evidence="3" id="KW-1185">Reference proteome</keyword>
<dbReference type="Pfam" id="PF00651">
    <property type="entry name" value="BTB"/>
    <property type="match status" value="1"/>
</dbReference>
<sequence>MSYSAHNPGGPRKRARIDSAVDILKAEYVELTIPPAVTHVTEDAELWFEDGTVALVAGEIGFRVYQGLLADHSPALKAMFAHPDGYISSDDGSAQTCPVIRLLDSPHDLRHLLRVYMPALIAAKALTFDAVSACIRLGKKYQMTELYSECAQFLRNHYTTDFDRWTGHAYWAPPSFSDLHAIGVVNLARLTGEASILPTALLACTLLRSDILRGFTRADGTQEILGAEDLARCFDAKARVVEVTIAARLRTFHPEVSAQCKSGPRCRVALCSALRMLEQKISSRQAAEEPRRVGDPLGPATSVCSYDQLGLCTTCEDMVRVRDLQARKELWNRLPEIVGVEVAGWPRAVRAEEEEEEEEEE</sequence>
<dbReference type="InterPro" id="IPR011333">
    <property type="entry name" value="SKP1/BTB/POZ_sf"/>
</dbReference>
<evidence type="ECO:0000313" key="3">
    <source>
        <dbReference type="Proteomes" id="UP000256964"/>
    </source>
</evidence>
<dbReference type="OrthoDB" id="3036049at2759"/>